<dbReference type="AlphaFoldDB" id="A0A5S3PDU7"/>
<dbReference type="Pfam" id="PF18911">
    <property type="entry name" value="PKD_4"/>
    <property type="match status" value="1"/>
</dbReference>
<protein>
    <submittedName>
        <fullName evidence="3">T9SS type B sorting domain-containing protein</fullName>
    </submittedName>
</protein>
<accession>A0A5S3PDU7</accession>
<dbReference type="EMBL" id="VATY01000006">
    <property type="protein sequence ID" value="TMM52158.1"/>
    <property type="molecule type" value="Genomic_DNA"/>
</dbReference>
<dbReference type="Gene3D" id="2.130.10.10">
    <property type="entry name" value="YVTN repeat-like/Quinoprotein amine dehydrogenase"/>
    <property type="match status" value="1"/>
</dbReference>
<dbReference type="InterPro" id="IPR035986">
    <property type="entry name" value="PKD_dom_sf"/>
</dbReference>
<dbReference type="PROSITE" id="PS50093">
    <property type="entry name" value="PKD"/>
    <property type="match status" value="1"/>
</dbReference>
<dbReference type="InterPro" id="IPR015943">
    <property type="entry name" value="WD40/YVTN_repeat-like_dom_sf"/>
</dbReference>
<dbReference type="CDD" id="cd00146">
    <property type="entry name" value="PKD"/>
    <property type="match status" value="1"/>
</dbReference>
<evidence type="ECO:0000256" key="1">
    <source>
        <dbReference type="SAM" id="SignalP"/>
    </source>
</evidence>
<dbReference type="SUPFAM" id="SSF49299">
    <property type="entry name" value="PKD domain"/>
    <property type="match status" value="1"/>
</dbReference>
<proteinExistence type="predicted"/>
<dbReference type="OrthoDB" id="9765926at2"/>
<evidence type="ECO:0000313" key="3">
    <source>
        <dbReference type="EMBL" id="TMM52158.1"/>
    </source>
</evidence>
<keyword evidence="1" id="KW-0732">Signal</keyword>
<name>A0A5S3PDU7_9FLAO</name>
<feature type="domain" description="PKD" evidence="2">
    <location>
        <begin position="400"/>
        <end position="457"/>
    </location>
</feature>
<sequence length="1172" mass="128361">MSQTLKNTCLILVLLFSIGNMNAQNEAANWYFGQYAGLDFNGGAPVPLTDGQLWTQEGCSTISDVNGNLLFYTDGVTIWNRAHNPMPNGMGLNGHTSSTQSGIIVPSPGNPDVYYVFTVDEGTETDGLQYSVVDMTLDGGLGDVTTKNILLETPLLEKLTAVVHANGNDIWVLAHRYPGNEYVAYLVTATGVSAAPVVSSIGLNATQPSHTVGYLKLSPDGRFLATASSSGNYLQLYNFDTATGIISNFLDLSSFYSTLAGTKITSVYGVEFSSDSSKLYVASTIVVNYPVLDNRLYQFDLTNFNALAIEASAVMLSSQPIQMGGLQLGIDGKIYVNQYEQTHLGVINNPNVAGIGANYVQNGVSLSGRLSRLGLPPFIQSYFVVGLLANNFCHGDATEFSVTTSGAVTSINWDFGDGNTSILEHPTHTYATPGTYTVSVTATTALETKTESKDITIYAVPTANTVSDFEVCSKNAFSEFDLSTKDTEVLGTQLATDYSIGYYPTLTDAQNGTNLLLNLYTNTNSTETIFARISNANNPSCFDTTSFDLIVKEAPVLNAVTDWVACDTDGDGFFDFDLTQKDNEVLNGQSATTFSVKYYLNQADANADINAIGPNYTNTVSPEQIFFRIENTTYPECFETGSFNLEVIAAVLALDPPDLEICDDDNDGIVSFDLSTQDAIILGTQNPSNFSVSYHTTQLDADNGSNSLNKTNYTNTTAYSETIYARVENNSNTNCFNTVSFSLRVYDSPLSQTVTDWQVCDDNNDGIQSFDLSQKDTEVLGSQSATQFNISYYLNQVDADGNINPITGIFQNNSSPQTVFYRIENIGNPSCFLTDSFDLEVFDTPIANVPTDMVLCDIHETGILSFDLSTKDIEILNGQDPNTFSVTYFSSDADAVANQNPLQKQDHSNSLPQEVIYARIQNNGLTDCYDTTSFSIILNPLPQPLLDETYVICPDTPQLDIDGGDFESWSWRDENGSELSTNRNINIVALGDYTLTVTETLNGAVCEKMVDFQVVSSGAPEDFTTEIKGFSDNVIIEVNVEGTGDFEYSVDGENFQNNNRIEVFPGAYTVYVRDAFLCRTLSKDIIALGYQKFFTPNGDGRHEFWNIIGAENYPESQLFIYDRQGKLLAQISPLDRGWNGTYNGLRLPSTDYWFRYVFDNGKVFTGHFTLKR</sequence>
<dbReference type="InterPro" id="IPR013783">
    <property type="entry name" value="Ig-like_fold"/>
</dbReference>
<dbReference type="InterPro" id="IPR026341">
    <property type="entry name" value="T9SS_type_B"/>
</dbReference>
<dbReference type="Pfam" id="PF13585">
    <property type="entry name" value="CHU_C"/>
    <property type="match status" value="1"/>
</dbReference>
<feature type="signal peptide" evidence="1">
    <location>
        <begin position="1"/>
        <end position="23"/>
    </location>
</feature>
<dbReference type="NCBIfam" id="TIGR04131">
    <property type="entry name" value="Bac_Flav_CTERM"/>
    <property type="match status" value="1"/>
</dbReference>
<dbReference type="InterPro" id="IPR022409">
    <property type="entry name" value="PKD/Chitinase_dom"/>
</dbReference>
<organism evidence="3 4">
    <name type="scientific">Maribacter algarum</name>
    <name type="common">ex Zhang et al. 2020</name>
    <dbReference type="NCBI Taxonomy" id="2578118"/>
    <lineage>
        <taxon>Bacteria</taxon>
        <taxon>Pseudomonadati</taxon>
        <taxon>Bacteroidota</taxon>
        <taxon>Flavobacteriia</taxon>
        <taxon>Flavobacteriales</taxon>
        <taxon>Flavobacteriaceae</taxon>
        <taxon>Maribacter</taxon>
    </lineage>
</organism>
<dbReference type="Gene3D" id="2.60.40.10">
    <property type="entry name" value="Immunoglobulins"/>
    <property type="match status" value="1"/>
</dbReference>
<dbReference type="SMART" id="SM00089">
    <property type="entry name" value="PKD"/>
    <property type="match status" value="1"/>
</dbReference>
<dbReference type="Proteomes" id="UP000310314">
    <property type="component" value="Unassembled WGS sequence"/>
</dbReference>
<dbReference type="SUPFAM" id="SSF63829">
    <property type="entry name" value="Calcium-dependent phosphotriesterase"/>
    <property type="match status" value="1"/>
</dbReference>
<gene>
    <name evidence="3" type="ORF">FEE95_20945</name>
</gene>
<comment type="caution">
    <text evidence="3">The sequence shown here is derived from an EMBL/GenBank/DDBJ whole genome shotgun (WGS) entry which is preliminary data.</text>
</comment>
<keyword evidence="4" id="KW-1185">Reference proteome</keyword>
<feature type="chain" id="PRO_5024280166" evidence="1">
    <location>
        <begin position="24"/>
        <end position="1172"/>
    </location>
</feature>
<evidence type="ECO:0000313" key="4">
    <source>
        <dbReference type="Proteomes" id="UP000310314"/>
    </source>
</evidence>
<dbReference type="InterPro" id="IPR000601">
    <property type="entry name" value="PKD_dom"/>
</dbReference>
<reference evidence="3 4" key="1">
    <citation type="submission" date="2019-05" db="EMBL/GenBank/DDBJ databases">
        <authorList>
            <person name="Zhang J.-Y."/>
            <person name="Feg X."/>
            <person name="Du Z.-J."/>
        </authorList>
    </citation>
    <scope>NUCLEOTIDE SEQUENCE [LARGE SCALE GENOMIC DNA]</scope>
    <source>
        <strain evidence="3 4">RZ26</strain>
    </source>
</reference>
<evidence type="ECO:0000259" key="2">
    <source>
        <dbReference type="PROSITE" id="PS50093"/>
    </source>
</evidence>